<keyword evidence="13" id="KW-1185">Reference proteome</keyword>
<evidence type="ECO:0000256" key="2">
    <source>
        <dbReference type="ARBA" id="ARBA00008699"/>
    </source>
</evidence>
<evidence type="ECO:0000256" key="1">
    <source>
        <dbReference type="ARBA" id="ARBA00004292"/>
    </source>
</evidence>
<keyword evidence="8 11" id="KW-0472">Membrane</keyword>
<reference evidence="12" key="1">
    <citation type="submission" date="2018-11" db="EMBL/GenBank/DDBJ databases">
        <authorList>
            <person name="Alioto T."/>
            <person name="Alioto T."/>
        </authorList>
    </citation>
    <scope>NUCLEOTIDE SEQUENCE</scope>
</reference>
<dbReference type="PANTHER" id="PTHR21382">
    <property type="entry name" value="NADH-UBIQUINONE OXIDOREDUCTASE SUBUNIT"/>
    <property type="match status" value="1"/>
</dbReference>
<dbReference type="Proteomes" id="UP000596742">
    <property type="component" value="Unassembled WGS sequence"/>
</dbReference>
<protein>
    <recommendedName>
        <fullName evidence="3">NADH dehydrogenase [ubiquinone] 1 alpha subcomplex subunit 11</fullName>
    </recommendedName>
    <alternativeName>
        <fullName evidence="9">Complex I-B14.7</fullName>
    </alternativeName>
    <alternativeName>
        <fullName evidence="10">NADH-ubiquinone oxidoreductase subunit B14.7</fullName>
    </alternativeName>
</protein>
<dbReference type="EMBL" id="UYJE01005789">
    <property type="protein sequence ID" value="VDI40397.1"/>
    <property type="molecule type" value="Genomic_DNA"/>
</dbReference>
<dbReference type="InterPro" id="IPR039205">
    <property type="entry name" value="NDUFA11"/>
</dbReference>
<keyword evidence="6 11" id="KW-1133">Transmembrane helix</keyword>
<organism evidence="12 13">
    <name type="scientific">Mytilus galloprovincialis</name>
    <name type="common">Mediterranean mussel</name>
    <dbReference type="NCBI Taxonomy" id="29158"/>
    <lineage>
        <taxon>Eukaryota</taxon>
        <taxon>Metazoa</taxon>
        <taxon>Spiralia</taxon>
        <taxon>Lophotrochozoa</taxon>
        <taxon>Mollusca</taxon>
        <taxon>Bivalvia</taxon>
        <taxon>Autobranchia</taxon>
        <taxon>Pteriomorphia</taxon>
        <taxon>Mytilida</taxon>
        <taxon>Mytiloidea</taxon>
        <taxon>Mytilidae</taxon>
        <taxon>Mytilinae</taxon>
        <taxon>Mytilus</taxon>
    </lineage>
</organism>
<evidence type="ECO:0000256" key="9">
    <source>
        <dbReference type="ARBA" id="ARBA00030608"/>
    </source>
</evidence>
<sequence length="197" mass="21770">MPEYDLVPRPQDRDYTKFPDKILTEVHYNTPLRRTIRNATSNFTEPTGTNVEKKIKGITVIAAMGGGFVGMMEAFVKVAPSVFAVGGYFSRAVVTLGASGFLFGVGTQGTAVLREKDDIFNYAVGGALAGLPMAKRYGNVWAGLGYALAFTSLGIFSRTLLVRPKGEFTTMYKKPSGNMYERSYGYNFHHYKRFGRD</sequence>
<keyword evidence="5" id="KW-0999">Mitochondrion inner membrane</keyword>
<evidence type="ECO:0000256" key="10">
    <source>
        <dbReference type="ARBA" id="ARBA00031497"/>
    </source>
</evidence>
<feature type="transmembrane region" description="Helical" evidence="11">
    <location>
        <begin position="88"/>
        <end position="107"/>
    </location>
</feature>
<keyword evidence="4 11" id="KW-0812">Transmembrane</keyword>
<feature type="transmembrane region" description="Helical" evidence="11">
    <location>
        <begin position="140"/>
        <end position="161"/>
    </location>
</feature>
<dbReference type="GO" id="GO:0005743">
    <property type="term" value="C:mitochondrial inner membrane"/>
    <property type="evidence" value="ECO:0007669"/>
    <property type="project" value="UniProtKB-SubCell"/>
</dbReference>
<evidence type="ECO:0000256" key="8">
    <source>
        <dbReference type="ARBA" id="ARBA00023136"/>
    </source>
</evidence>
<name>A0A8B6EXL9_MYTGA</name>
<evidence type="ECO:0000256" key="11">
    <source>
        <dbReference type="SAM" id="Phobius"/>
    </source>
</evidence>
<evidence type="ECO:0000313" key="12">
    <source>
        <dbReference type="EMBL" id="VDI40397.1"/>
    </source>
</evidence>
<keyword evidence="7" id="KW-0496">Mitochondrion</keyword>
<evidence type="ECO:0000256" key="5">
    <source>
        <dbReference type="ARBA" id="ARBA00022792"/>
    </source>
</evidence>
<comment type="similarity">
    <text evidence="2">Belongs to the complex I NDUFA11 subunit family.</text>
</comment>
<dbReference type="GO" id="GO:0045271">
    <property type="term" value="C:respiratory chain complex I"/>
    <property type="evidence" value="ECO:0007669"/>
    <property type="project" value="InterPro"/>
</dbReference>
<accession>A0A8B6EXL9</accession>
<comment type="subcellular location">
    <subcellularLocation>
        <location evidence="1">Mitochondrion inner membrane</location>
        <topology evidence="1">Multi-pass membrane protein</topology>
        <orientation evidence="1">Matrix side</orientation>
    </subcellularLocation>
</comment>
<gene>
    <name evidence="12" type="ORF">MGAL_10B031310</name>
</gene>
<dbReference type="OrthoDB" id="1913277at2759"/>
<comment type="caution">
    <text evidence="12">The sequence shown here is derived from an EMBL/GenBank/DDBJ whole genome shotgun (WGS) entry which is preliminary data.</text>
</comment>
<dbReference type="PANTHER" id="PTHR21382:SF1">
    <property type="entry name" value="NADH DEHYDROGENASE [UBIQUINONE] 1 ALPHA SUBCOMPLEX SUBUNIT 11"/>
    <property type="match status" value="1"/>
</dbReference>
<evidence type="ECO:0000256" key="4">
    <source>
        <dbReference type="ARBA" id="ARBA00022692"/>
    </source>
</evidence>
<evidence type="ECO:0000256" key="6">
    <source>
        <dbReference type="ARBA" id="ARBA00022989"/>
    </source>
</evidence>
<dbReference type="GO" id="GO:0006120">
    <property type="term" value="P:mitochondrial electron transport, NADH to ubiquinone"/>
    <property type="evidence" value="ECO:0007669"/>
    <property type="project" value="InterPro"/>
</dbReference>
<evidence type="ECO:0000256" key="7">
    <source>
        <dbReference type="ARBA" id="ARBA00023128"/>
    </source>
</evidence>
<evidence type="ECO:0000313" key="13">
    <source>
        <dbReference type="Proteomes" id="UP000596742"/>
    </source>
</evidence>
<evidence type="ECO:0000256" key="3">
    <source>
        <dbReference type="ARBA" id="ARBA00018191"/>
    </source>
</evidence>
<feature type="transmembrane region" description="Helical" evidence="11">
    <location>
        <begin position="57"/>
        <end position="76"/>
    </location>
</feature>
<proteinExistence type="inferred from homology"/>
<dbReference type="AlphaFoldDB" id="A0A8B6EXL9"/>